<dbReference type="CDD" id="cd21459">
    <property type="entry name" value="DLC-like_TCTEX1D2"/>
    <property type="match status" value="1"/>
</dbReference>
<evidence type="ECO:0000313" key="2">
    <source>
        <dbReference type="EMBL" id="CAH0373617.1"/>
    </source>
</evidence>
<sequence>MQDGARPGQQVIEIILPTYSMKPAEDEKFYPSKIRQICTEALKDELDNKEYFEDGAKDWILTIGNKIKAQAKSLNLPRYKVIVQVTIGQMKDQGVSVASRCLWDLLFDNYTSVNYTNSSLWANAMVFGLYTD</sequence>
<dbReference type="GO" id="GO:0005737">
    <property type="term" value="C:cytoplasm"/>
    <property type="evidence" value="ECO:0007669"/>
    <property type="project" value="TreeGrafter"/>
</dbReference>
<organism evidence="1">
    <name type="scientific">Pelagomonas calceolata</name>
    <dbReference type="NCBI Taxonomy" id="35677"/>
    <lineage>
        <taxon>Eukaryota</taxon>
        <taxon>Sar</taxon>
        <taxon>Stramenopiles</taxon>
        <taxon>Ochrophyta</taxon>
        <taxon>Pelagophyceae</taxon>
        <taxon>Pelagomonadales</taxon>
        <taxon>Pelagomonadaceae</taxon>
        <taxon>Pelagomonas</taxon>
    </lineage>
</organism>
<dbReference type="Pfam" id="PF03645">
    <property type="entry name" value="Tctex-1"/>
    <property type="match status" value="1"/>
</dbReference>
<dbReference type="EMBL" id="CAKKNE010000004">
    <property type="protein sequence ID" value="CAH0373617.1"/>
    <property type="molecule type" value="Genomic_DNA"/>
</dbReference>
<dbReference type="PANTHER" id="PTHR21255">
    <property type="entry name" value="T-COMPLEX-ASSOCIATED-TESTIS-EXPRESSED 1/ DYNEIN LIGHT CHAIN"/>
    <property type="match status" value="1"/>
</dbReference>
<evidence type="ECO:0008006" key="4">
    <source>
        <dbReference type="Google" id="ProtNLM"/>
    </source>
</evidence>
<dbReference type="AlphaFoldDB" id="A0A6S8SDH5"/>
<accession>A0A6S8SDH5</accession>
<dbReference type="Proteomes" id="UP000789595">
    <property type="component" value="Unassembled WGS sequence"/>
</dbReference>
<evidence type="ECO:0000313" key="1">
    <source>
        <dbReference type="EMBL" id="CAE0689587.1"/>
    </source>
</evidence>
<dbReference type="GO" id="GO:0045505">
    <property type="term" value="F:dynein intermediate chain binding"/>
    <property type="evidence" value="ECO:0007669"/>
    <property type="project" value="TreeGrafter"/>
</dbReference>
<dbReference type="Gene3D" id="3.30.1140.40">
    <property type="entry name" value="Tctex-1"/>
    <property type="match status" value="1"/>
</dbReference>
<proteinExistence type="predicted"/>
<reference evidence="1" key="1">
    <citation type="submission" date="2021-01" db="EMBL/GenBank/DDBJ databases">
        <authorList>
            <person name="Corre E."/>
            <person name="Pelletier E."/>
            <person name="Niang G."/>
            <person name="Scheremetjew M."/>
            <person name="Finn R."/>
            <person name="Kale V."/>
            <person name="Holt S."/>
            <person name="Cochrane G."/>
            <person name="Meng A."/>
            <person name="Brown T."/>
            <person name="Cohen L."/>
        </authorList>
    </citation>
    <scope>NUCLEOTIDE SEQUENCE</scope>
    <source>
        <strain evidence="1">CCMP1756</strain>
    </source>
</reference>
<gene>
    <name evidence="1" type="ORF">PCAL00307_LOCUS5021</name>
    <name evidence="2" type="ORF">PECAL_4P08310</name>
</gene>
<dbReference type="OrthoDB" id="10248487at2759"/>
<dbReference type="InterPro" id="IPR038586">
    <property type="entry name" value="Tctex-1-like_sf"/>
</dbReference>
<dbReference type="EMBL" id="HBIW01006058">
    <property type="protein sequence ID" value="CAE0689587.1"/>
    <property type="molecule type" value="Transcribed_RNA"/>
</dbReference>
<dbReference type="InterPro" id="IPR005334">
    <property type="entry name" value="Tctex-1-like"/>
</dbReference>
<dbReference type="PANTHER" id="PTHR21255:SF7">
    <property type="entry name" value="DYNEIN LIGHT CHAIN TCTEX-TYPE PROTEIN 2B"/>
    <property type="match status" value="1"/>
</dbReference>
<reference evidence="2" key="2">
    <citation type="submission" date="2021-11" db="EMBL/GenBank/DDBJ databases">
        <authorList>
            <consortium name="Genoscope - CEA"/>
            <person name="William W."/>
        </authorList>
    </citation>
    <scope>NUCLEOTIDE SEQUENCE</scope>
</reference>
<keyword evidence="3" id="KW-1185">Reference proteome</keyword>
<protein>
    <recommendedName>
        <fullName evidence="4">Dynein light chain</fullName>
    </recommendedName>
</protein>
<name>A0A6S8SDH5_9STRA</name>
<dbReference type="GO" id="GO:0005868">
    <property type="term" value="C:cytoplasmic dynein complex"/>
    <property type="evidence" value="ECO:0007669"/>
    <property type="project" value="TreeGrafter"/>
</dbReference>
<evidence type="ECO:0000313" key="3">
    <source>
        <dbReference type="Proteomes" id="UP000789595"/>
    </source>
</evidence>
<dbReference type="GO" id="GO:0007018">
    <property type="term" value="P:microtubule-based movement"/>
    <property type="evidence" value="ECO:0007669"/>
    <property type="project" value="TreeGrafter"/>
</dbReference>